<dbReference type="RefSeq" id="WP_163773948.1">
    <property type="nucleotide sequence ID" value="NZ_JAAGXA010000016.1"/>
</dbReference>
<gene>
    <name evidence="2" type="ORF">G3T38_18235</name>
</gene>
<evidence type="ECO:0000313" key="2">
    <source>
        <dbReference type="EMBL" id="NEN80203.1"/>
    </source>
</evidence>
<proteinExistence type="predicted"/>
<sequence>MPIFDALTPAEIATVKKAGTELPLPAGWSPISERTGADKAYIILEGEVSVRRGGEEIATLGPGDIMGEMAIVNHTLRSATVVATTRLKVVHLTPQAIDELSTTVPAFGEAIRAAAAERLGGNG</sequence>
<organism evidence="2 3">
    <name type="scientific">Nocardioides zeae</name>
    <dbReference type="NCBI Taxonomy" id="1457234"/>
    <lineage>
        <taxon>Bacteria</taxon>
        <taxon>Bacillati</taxon>
        <taxon>Actinomycetota</taxon>
        <taxon>Actinomycetes</taxon>
        <taxon>Propionibacteriales</taxon>
        <taxon>Nocardioidaceae</taxon>
        <taxon>Nocardioides</taxon>
    </lineage>
</organism>
<evidence type="ECO:0000259" key="1">
    <source>
        <dbReference type="PROSITE" id="PS50042"/>
    </source>
</evidence>
<protein>
    <submittedName>
        <fullName evidence="2">Cyclic nucleotide-binding domain-containing protein</fullName>
    </submittedName>
</protein>
<dbReference type="InterPro" id="IPR000595">
    <property type="entry name" value="cNMP-bd_dom"/>
</dbReference>
<dbReference type="Pfam" id="PF00027">
    <property type="entry name" value="cNMP_binding"/>
    <property type="match status" value="1"/>
</dbReference>
<dbReference type="PROSITE" id="PS50042">
    <property type="entry name" value="CNMP_BINDING_3"/>
    <property type="match status" value="1"/>
</dbReference>
<dbReference type="SUPFAM" id="SSF51206">
    <property type="entry name" value="cAMP-binding domain-like"/>
    <property type="match status" value="1"/>
</dbReference>
<dbReference type="SMART" id="SM00100">
    <property type="entry name" value="cNMP"/>
    <property type="match status" value="1"/>
</dbReference>
<feature type="domain" description="Cyclic nucleotide-binding" evidence="1">
    <location>
        <begin position="3"/>
        <end position="100"/>
    </location>
</feature>
<dbReference type="AlphaFoldDB" id="A0A6P0HNL1"/>
<keyword evidence="3" id="KW-1185">Reference proteome</keyword>
<dbReference type="Gene3D" id="2.60.120.10">
    <property type="entry name" value="Jelly Rolls"/>
    <property type="match status" value="1"/>
</dbReference>
<dbReference type="PROSITE" id="PS00889">
    <property type="entry name" value="CNMP_BINDING_2"/>
    <property type="match status" value="1"/>
</dbReference>
<dbReference type="InterPro" id="IPR018488">
    <property type="entry name" value="cNMP-bd_CS"/>
</dbReference>
<comment type="caution">
    <text evidence="2">The sequence shown here is derived from an EMBL/GenBank/DDBJ whole genome shotgun (WGS) entry which is preliminary data.</text>
</comment>
<dbReference type="Proteomes" id="UP000468687">
    <property type="component" value="Unassembled WGS sequence"/>
</dbReference>
<dbReference type="CDD" id="cd00038">
    <property type="entry name" value="CAP_ED"/>
    <property type="match status" value="1"/>
</dbReference>
<accession>A0A6P0HNL1</accession>
<dbReference type="EMBL" id="JAAGXA010000016">
    <property type="protein sequence ID" value="NEN80203.1"/>
    <property type="molecule type" value="Genomic_DNA"/>
</dbReference>
<dbReference type="InterPro" id="IPR014710">
    <property type="entry name" value="RmlC-like_jellyroll"/>
</dbReference>
<reference evidence="2 3" key="1">
    <citation type="journal article" date="2014" name="Int. J. Syst. Evol. Microbiol.">
        <title>Nocardioides zeae sp. nov., isolated from the stem of Zea mays.</title>
        <authorList>
            <person name="Glaeser S.P."/>
            <person name="McInroy J.A."/>
            <person name="Busse H.J."/>
            <person name="Kampfer P."/>
        </authorList>
    </citation>
    <scope>NUCLEOTIDE SEQUENCE [LARGE SCALE GENOMIC DNA]</scope>
    <source>
        <strain evidence="2 3">JCM 30728</strain>
    </source>
</reference>
<evidence type="ECO:0000313" key="3">
    <source>
        <dbReference type="Proteomes" id="UP000468687"/>
    </source>
</evidence>
<name>A0A6P0HNL1_9ACTN</name>
<dbReference type="InterPro" id="IPR018490">
    <property type="entry name" value="cNMP-bd_dom_sf"/>
</dbReference>